<comment type="caution">
    <text evidence="3">The sequence shown here is derived from an EMBL/GenBank/DDBJ whole genome shotgun (WGS) entry which is preliminary data.</text>
</comment>
<dbReference type="OrthoDB" id="10264149at2759"/>
<dbReference type="EMBL" id="JTDF01008075">
    <property type="protein sequence ID" value="KAF8564671.1"/>
    <property type="molecule type" value="Genomic_DNA"/>
</dbReference>
<dbReference type="SUPFAM" id="SSF48371">
    <property type="entry name" value="ARM repeat"/>
    <property type="match status" value="1"/>
</dbReference>
<feature type="compositionally biased region" description="Polar residues" evidence="1">
    <location>
        <begin position="48"/>
        <end position="68"/>
    </location>
</feature>
<organism evidence="3 4">
    <name type="scientific">Paragonimus westermani</name>
    <dbReference type="NCBI Taxonomy" id="34504"/>
    <lineage>
        <taxon>Eukaryota</taxon>
        <taxon>Metazoa</taxon>
        <taxon>Spiralia</taxon>
        <taxon>Lophotrochozoa</taxon>
        <taxon>Platyhelminthes</taxon>
        <taxon>Trematoda</taxon>
        <taxon>Digenea</taxon>
        <taxon>Plagiorchiida</taxon>
        <taxon>Troglotremata</taxon>
        <taxon>Troglotrematidae</taxon>
        <taxon>Paragonimus</taxon>
    </lineage>
</organism>
<dbReference type="Gene3D" id="1.25.40.70">
    <property type="entry name" value="Phosphatidylinositol 3-kinase, accessory domain (PIK)"/>
    <property type="match status" value="1"/>
</dbReference>
<dbReference type="Pfam" id="PF21245">
    <property type="entry name" value="PI4KB-PIK1_PIK"/>
    <property type="match status" value="1"/>
</dbReference>
<dbReference type="InterPro" id="IPR049160">
    <property type="entry name" value="PI4KB-PIK1_PIK"/>
</dbReference>
<feature type="region of interest" description="Disordered" evidence="1">
    <location>
        <begin position="48"/>
        <end position="83"/>
    </location>
</feature>
<name>A0A8T0DD37_9TREM</name>
<feature type="domain" description="PI4KB/PIK1 accessory" evidence="2">
    <location>
        <begin position="184"/>
        <end position="257"/>
    </location>
</feature>
<dbReference type="InterPro" id="IPR042236">
    <property type="entry name" value="PI3K_accessory_sf"/>
</dbReference>
<evidence type="ECO:0000313" key="3">
    <source>
        <dbReference type="EMBL" id="KAF8564671.1"/>
    </source>
</evidence>
<feature type="region of interest" description="Disordered" evidence="1">
    <location>
        <begin position="328"/>
        <end position="348"/>
    </location>
</feature>
<dbReference type="AlphaFoldDB" id="A0A8T0DD37"/>
<reference evidence="3 4" key="1">
    <citation type="submission" date="2019-07" db="EMBL/GenBank/DDBJ databases">
        <title>Annotation for the trematode Paragonimus westermani.</title>
        <authorList>
            <person name="Choi Y.-J."/>
        </authorList>
    </citation>
    <scope>NUCLEOTIDE SEQUENCE [LARGE SCALE GENOMIC DNA]</scope>
    <source>
        <strain evidence="3">180907_Pwestermani</strain>
    </source>
</reference>
<sequence>MPNLPECRLGSACRVNGVDSSDCDTVDCAMNTPYGANDHVTWWTQDPVPSQSMTLSPDSMSSKSTISGDSVPEVSKSEGGTQTVGLSARKDMRTEANGLFRLRNSQPCMSSSHSTMKRAAQLQQSSMLTLSSSTFEGDVTPCLDKSSDVEYSSDNEEQHSRSAVTTLSPWLLRLFESSVFTMDLALQYLFKSEESWVKFYLAKRLFAFPTSDVDFYLPQLVSLCQKSSEMAKHLCPYFIHRCTQSTDFAIHLVWHLDTFDPPQRDSHRSVGSLSRPPSVPTFSQSAAASSFAVLSQFANYGQARTMCIDNYSQLSNQNHANLTTLEEAEAEKSATDSNNVDTQEEYSTQKLRDTLFPSQEYYLHFLRRVATNVPES</sequence>
<evidence type="ECO:0000259" key="2">
    <source>
        <dbReference type="Pfam" id="PF21245"/>
    </source>
</evidence>
<proteinExistence type="predicted"/>
<evidence type="ECO:0000313" key="4">
    <source>
        <dbReference type="Proteomes" id="UP000699462"/>
    </source>
</evidence>
<evidence type="ECO:0000256" key="1">
    <source>
        <dbReference type="SAM" id="MobiDB-lite"/>
    </source>
</evidence>
<dbReference type="InterPro" id="IPR016024">
    <property type="entry name" value="ARM-type_fold"/>
</dbReference>
<protein>
    <recommendedName>
        <fullName evidence="2">PI4KB/PIK1 accessory domain-containing protein</fullName>
    </recommendedName>
</protein>
<gene>
    <name evidence="3" type="ORF">P879_08376</name>
</gene>
<dbReference type="Proteomes" id="UP000699462">
    <property type="component" value="Unassembled WGS sequence"/>
</dbReference>
<feature type="compositionally biased region" description="Polar residues" evidence="1">
    <location>
        <begin position="335"/>
        <end position="348"/>
    </location>
</feature>
<keyword evidence="4" id="KW-1185">Reference proteome</keyword>
<accession>A0A8T0DD37</accession>